<dbReference type="GO" id="GO:0005886">
    <property type="term" value="C:plasma membrane"/>
    <property type="evidence" value="ECO:0007669"/>
    <property type="project" value="TreeGrafter"/>
</dbReference>
<proteinExistence type="predicted"/>
<evidence type="ECO:0000256" key="1">
    <source>
        <dbReference type="SAM" id="Phobius"/>
    </source>
</evidence>
<accession>G0PF72</accession>
<dbReference type="GO" id="GO:0038022">
    <property type="term" value="F:G protein-coupled olfactory receptor activity"/>
    <property type="evidence" value="ECO:0007669"/>
    <property type="project" value="TreeGrafter"/>
</dbReference>
<dbReference type="Pfam" id="PF10326">
    <property type="entry name" value="7TM_GPCR_Str"/>
    <property type="match status" value="1"/>
</dbReference>
<dbReference type="PANTHER" id="PTHR22943:SF67">
    <property type="entry name" value="SEVEN TM RECEPTOR"/>
    <property type="match status" value="1"/>
</dbReference>
<organism evidence="3">
    <name type="scientific">Caenorhabditis brenneri</name>
    <name type="common">Nematode worm</name>
    <dbReference type="NCBI Taxonomy" id="135651"/>
    <lineage>
        <taxon>Eukaryota</taxon>
        <taxon>Metazoa</taxon>
        <taxon>Ecdysozoa</taxon>
        <taxon>Nematoda</taxon>
        <taxon>Chromadorea</taxon>
        <taxon>Rhabditida</taxon>
        <taxon>Rhabditina</taxon>
        <taxon>Rhabditomorpha</taxon>
        <taxon>Rhabditoidea</taxon>
        <taxon>Rhabditidae</taxon>
        <taxon>Peloderinae</taxon>
        <taxon>Caenorhabditis</taxon>
    </lineage>
</organism>
<dbReference type="InParanoid" id="G0PF72"/>
<dbReference type="SUPFAM" id="SSF81321">
    <property type="entry name" value="Family A G protein-coupled receptor-like"/>
    <property type="match status" value="1"/>
</dbReference>
<keyword evidence="1" id="KW-1133">Transmembrane helix</keyword>
<keyword evidence="1" id="KW-0812">Transmembrane</keyword>
<sequence>MFENTDSSQFQLVPFFKTLLPIFLFFLPIGALFTAPIFHVDIGSWSYLTTYLYALYPAVDPLPIMFIVEEYRKAFYGEIDFSRLVKHVRVYY</sequence>
<dbReference type="GO" id="GO:0042048">
    <property type="term" value="P:olfactory behavior"/>
    <property type="evidence" value="ECO:0007669"/>
    <property type="project" value="TreeGrafter"/>
</dbReference>
<name>G0PF72_CAEBE</name>
<protein>
    <submittedName>
        <fullName evidence="2">Uncharacterized protein</fullName>
    </submittedName>
</protein>
<dbReference type="EMBL" id="GL380349">
    <property type="protein sequence ID" value="EGT53648.1"/>
    <property type="molecule type" value="Genomic_DNA"/>
</dbReference>
<feature type="transmembrane region" description="Helical" evidence="1">
    <location>
        <begin position="50"/>
        <end position="68"/>
    </location>
</feature>
<gene>
    <name evidence="2" type="ORF">CAEBREN_00690</name>
</gene>
<keyword evidence="1" id="KW-0472">Membrane</keyword>
<dbReference type="Proteomes" id="UP000008068">
    <property type="component" value="Unassembled WGS sequence"/>
</dbReference>
<dbReference type="PANTHER" id="PTHR22943">
    <property type="entry name" value="7-TRANSMEMBRANE DOMAIN RECEPTOR C.ELEGANS"/>
    <property type="match status" value="1"/>
</dbReference>
<keyword evidence="3" id="KW-1185">Reference proteome</keyword>
<dbReference type="InterPro" id="IPR019428">
    <property type="entry name" value="7TM_GPCR_serpentine_rcpt_Str"/>
</dbReference>
<dbReference type="HOGENOM" id="CLU_2415241_0_0_1"/>
<dbReference type="OMA" id="AFYGEID"/>
<dbReference type="AlphaFoldDB" id="G0PF72"/>
<feature type="transmembrane region" description="Helical" evidence="1">
    <location>
        <begin position="12"/>
        <end position="38"/>
    </location>
</feature>
<evidence type="ECO:0000313" key="3">
    <source>
        <dbReference type="Proteomes" id="UP000008068"/>
    </source>
</evidence>
<dbReference type="OrthoDB" id="5869258at2759"/>
<reference evidence="3" key="1">
    <citation type="submission" date="2011-07" db="EMBL/GenBank/DDBJ databases">
        <authorList>
            <consortium name="Caenorhabditis brenneri Sequencing and Analysis Consortium"/>
            <person name="Wilson R.K."/>
        </authorList>
    </citation>
    <scope>NUCLEOTIDE SEQUENCE [LARGE SCALE GENOMIC DNA]</scope>
    <source>
        <strain evidence="3">PB2801</strain>
    </source>
</reference>
<evidence type="ECO:0000313" key="2">
    <source>
        <dbReference type="EMBL" id="EGT53648.1"/>
    </source>
</evidence>